<evidence type="ECO:0000256" key="8">
    <source>
        <dbReference type="ARBA" id="ARBA00022857"/>
    </source>
</evidence>
<evidence type="ECO:0000313" key="23">
    <source>
        <dbReference type="Proteomes" id="UP001595740"/>
    </source>
</evidence>
<gene>
    <name evidence="17" type="primary">nnrD</name>
    <name evidence="18" type="synonym">nnrE</name>
    <name evidence="22" type="ORF">ACFOLC_01960</name>
</gene>
<protein>
    <recommendedName>
        <fullName evidence="19">Bifunctional NAD(P)H-hydrate repair enzyme</fullName>
    </recommendedName>
    <alternativeName>
        <fullName evidence="19">Nicotinamide nucleotide repair protein</fullName>
    </alternativeName>
    <domain>
        <recommendedName>
            <fullName evidence="19">ADP-dependent (S)-NAD(P)H-hydrate dehydratase</fullName>
            <ecNumber evidence="19">4.2.1.136</ecNumber>
        </recommendedName>
        <alternativeName>
            <fullName evidence="19">ADP-dependent NAD(P)HX dehydratase</fullName>
        </alternativeName>
    </domain>
    <domain>
        <recommendedName>
            <fullName evidence="19">NAD(P)H-hydrate epimerase</fullName>
            <ecNumber evidence="19">5.1.99.6</ecNumber>
        </recommendedName>
    </domain>
</protein>
<keyword evidence="7 17" id="KW-0067">ATP-binding</keyword>
<evidence type="ECO:0000256" key="3">
    <source>
        <dbReference type="ARBA" id="ARBA00006001"/>
    </source>
</evidence>
<evidence type="ECO:0000256" key="18">
    <source>
        <dbReference type="HAMAP-Rule" id="MF_01966"/>
    </source>
</evidence>
<evidence type="ECO:0000259" key="21">
    <source>
        <dbReference type="PROSITE" id="PS51385"/>
    </source>
</evidence>
<comment type="catalytic activity">
    <reaction evidence="16 17 19">
        <text>(6S)-NADPHX + ADP = AMP + phosphate + NADPH + H(+)</text>
        <dbReference type="Rhea" id="RHEA:32235"/>
        <dbReference type="ChEBI" id="CHEBI:15378"/>
        <dbReference type="ChEBI" id="CHEBI:43474"/>
        <dbReference type="ChEBI" id="CHEBI:57783"/>
        <dbReference type="ChEBI" id="CHEBI:64076"/>
        <dbReference type="ChEBI" id="CHEBI:456215"/>
        <dbReference type="ChEBI" id="CHEBI:456216"/>
        <dbReference type="EC" id="4.2.1.136"/>
    </reaction>
</comment>
<comment type="similarity">
    <text evidence="18">Belongs to the NnrE/AIBP family.</text>
</comment>
<evidence type="ECO:0000256" key="16">
    <source>
        <dbReference type="ARBA" id="ARBA00049209"/>
    </source>
</evidence>
<comment type="similarity">
    <text evidence="17">Belongs to the NnrD/CARKD family.</text>
</comment>
<comment type="function">
    <text evidence="14 19">Bifunctional enzyme that catalyzes the epimerization of the S- and R-forms of NAD(P)HX and the dehydration of the S-form of NAD(P)HX at the expense of ADP, which is converted to AMP. This allows the repair of both epimers of NAD(P)HX, a damaged form of NAD(P)H that is a result of enzymatic or heat-dependent hydration.</text>
</comment>
<comment type="catalytic activity">
    <reaction evidence="1 18 19">
        <text>(6R)-NADHX = (6S)-NADHX</text>
        <dbReference type="Rhea" id="RHEA:32215"/>
        <dbReference type="ChEBI" id="CHEBI:64074"/>
        <dbReference type="ChEBI" id="CHEBI:64075"/>
        <dbReference type="EC" id="5.1.99.6"/>
    </reaction>
</comment>
<evidence type="ECO:0000256" key="12">
    <source>
        <dbReference type="ARBA" id="ARBA00023239"/>
    </source>
</evidence>
<evidence type="ECO:0000256" key="10">
    <source>
        <dbReference type="ARBA" id="ARBA00023027"/>
    </source>
</evidence>
<dbReference type="HAMAP" id="MF_01965">
    <property type="entry name" value="NADHX_dehydratase"/>
    <property type="match status" value="1"/>
</dbReference>
<dbReference type="PROSITE" id="PS01050">
    <property type="entry name" value="YJEF_C_2"/>
    <property type="match status" value="1"/>
</dbReference>
<reference evidence="23" key="1">
    <citation type="journal article" date="2019" name="Int. J. Syst. Evol. Microbiol.">
        <title>The Global Catalogue of Microorganisms (GCM) 10K type strain sequencing project: providing services to taxonomists for standard genome sequencing and annotation.</title>
        <authorList>
            <consortium name="The Broad Institute Genomics Platform"/>
            <consortium name="The Broad Institute Genome Sequencing Center for Infectious Disease"/>
            <person name="Wu L."/>
            <person name="Ma J."/>
        </authorList>
    </citation>
    <scope>NUCLEOTIDE SEQUENCE [LARGE SCALE GENOMIC DNA]</scope>
    <source>
        <strain evidence="23">KCTC 42875</strain>
    </source>
</reference>
<keyword evidence="6 17" id="KW-0547">Nucleotide-binding</keyword>
<feature type="binding site" evidence="18">
    <location>
        <position position="165"/>
    </location>
    <ligand>
        <name>K(+)</name>
        <dbReference type="ChEBI" id="CHEBI:29103"/>
    </ligand>
</feature>
<keyword evidence="9 18" id="KW-0630">Potassium</keyword>
<evidence type="ECO:0000256" key="7">
    <source>
        <dbReference type="ARBA" id="ARBA00022840"/>
    </source>
</evidence>
<feature type="binding site" evidence="17">
    <location>
        <position position="440"/>
    </location>
    <ligand>
        <name>(6S)-NADPHX</name>
        <dbReference type="ChEBI" id="CHEBI:64076"/>
    </ligand>
</feature>
<comment type="catalytic activity">
    <reaction evidence="2 18 19">
        <text>(6R)-NADPHX = (6S)-NADPHX</text>
        <dbReference type="Rhea" id="RHEA:32227"/>
        <dbReference type="ChEBI" id="CHEBI:64076"/>
        <dbReference type="ChEBI" id="CHEBI:64077"/>
        <dbReference type="EC" id="5.1.99.6"/>
    </reaction>
</comment>
<evidence type="ECO:0000256" key="1">
    <source>
        <dbReference type="ARBA" id="ARBA00000013"/>
    </source>
</evidence>
<dbReference type="SUPFAM" id="SSF64153">
    <property type="entry name" value="YjeF N-terminal domain-like"/>
    <property type="match status" value="1"/>
</dbReference>
<feature type="binding site" evidence="17">
    <location>
        <position position="439"/>
    </location>
    <ligand>
        <name>AMP</name>
        <dbReference type="ChEBI" id="CHEBI:456215"/>
    </ligand>
</feature>
<dbReference type="Pfam" id="PF01256">
    <property type="entry name" value="Carb_kinase"/>
    <property type="match status" value="1"/>
</dbReference>
<dbReference type="EC" id="5.1.99.6" evidence="19"/>
<feature type="binding site" evidence="17">
    <location>
        <position position="373"/>
    </location>
    <ligand>
        <name>(6S)-NADPHX</name>
        <dbReference type="ChEBI" id="CHEBI:64076"/>
    </ligand>
</feature>
<dbReference type="Gene3D" id="3.40.1190.20">
    <property type="match status" value="1"/>
</dbReference>
<feature type="binding site" evidence="18">
    <location>
        <begin position="133"/>
        <end position="139"/>
    </location>
    <ligand>
        <name>(6S)-NADPHX</name>
        <dbReference type="ChEBI" id="CHEBI:64076"/>
    </ligand>
</feature>
<comment type="function">
    <text evidence="18">Catalyzes the epimerization of the S- and R-forms of NAD(P)HX, a damaged form of NAD(P)H that is a result of enzymatic or heat-dependent hydration. This is a prerequisite for the S-specific NAD(P)H-hydrate dehydratase to allow the repair of both epimers of NAD(P)HX.</text>
</comment>
<dbReference type="HAMAP" id="MF_01966">
    <property type="entry name" value="NADHX_epimerase"/>
    <property type="match status" value="1"/>
</dbReference>
<dbReference type="PIRSF" id="PIRSF017184">
    <property type="entry name" value="Nnr"/>
    <property type="match status" value="1"/>
</dbReference>
<feature type="binding site" evidence="18">
    <location>
        <position position="129"/>
    </location>
    <ligand>
        <name>K(+)</name>
        <dbReference type="ChEBI" id="CHEBI:29103"/>
    </ligand>
</feature>
<comment type="subunit">
    <text evidence="17">Homotetramer.</text>
</comment>
<name>A0ABV7RPL7_9GAMM</name>
<dbReference type="PROSITE" id="PS51385">
    <property type="entry name" value="YJEF_N"/>
    <property type="match status" value="1"/>
</dbReference>
<keyword evidence="13" id="KW-0511">Multifunctional enzyme</keyword>
<proteinExistence type="inferred from homology"/>
<dbReference type="InterPro" id="IPR000631">
    <property type="entry name" value="CARKD"/>
</dbReference>
<keyword evidence="23" id="KW-1185">Reference proteome</keyword>
<evidence type="ECO:0000256" key="5">
    <source>
        <dbReference type="ARBA" id="ARBA00022723"/>
    </source>
</evidence>
<feature type="binding site" evidence="17">
    <location>
        <begin position="410"/>
        <end position="414"/>
    </location>
    <ligand>
        <name>AMP</name>
        <dbReference type="ChEBI" id="CHEBI:456215"/>
    </ligand>
</feature>
<feature type="domain" description="YjeF N-terminal" evidence="21">
    <location>
        <begin position="18"/>
        <end position="219"/>
    </location>
</feature>
<accession>A0ABV7RPL7</accession>
<keyword evidence="12 17" id="KW-0456">Lyase</keyword>
<evidence type="ECO:0000259" key="20">
    <source>
        <dbReference type="PROSITE" id="PS51383"/>
    </source>
</evidence>
<evidence type="ECO:0000256" key="15">
    <source>
        <dbReference type="ARBA" id="ARBA00048238"/>
    </source>
</evidence>
<comment type="function">
    <text evidence="17">Catalyzes the dehydration of the S-form of NAD(P)HX at the expense of ADP, which is converted to AMP. Together with NAD(P)HX epimerase, which catalyzes the epimerization of the S- and R-forms, the enzyme allows the repair of both epimers of NAD(P)HX, a damaged form of NAD(P)H that is a result of enzymatic or heat-dependent hydration.</text>
</comment>
<dbReference type="Pfam" id="PF03853">
    <property type="entry name" value="YjeF_N"/>
    <property type="match status" value="1"/>
</dbReference>
<comment type="catalytic activity">
    <reaction evidence="15 17 19">
        <text>(6S)-NADHX + ADP = AMP + phosphate + NADH + H(+)</text>
        <dbReference type="Rhea" id="RHEA:32223"/>
        <dbReference type="ChEBI" id="CHEBI:15378"/>
        <dbReference type="ChEBI" id="CHEBI:43474"/>
        <dbReference type="ChEBI" id="CHEBI:57945"/>
        <dbReference type="ChEBI" id="CHEBI:64074"/>
        <dbReference type="ChEBI" id="CHEBI:456215"/>
        <dbReference type="ChEBI" id="CHEBI:456216"/>
        <dbReference type="EC" id="4.2.1.136"/>
    </reaction>
</comment>
<feature type="domain" description="YjeF C-terminal" evidence="20">
    <location>
        <begin position="230"/>
        <end position="499"/>
    </location>
</feature>
<keyword evidence="5 18" id="KW-0479">Metal-binding</keyword>
<dbReference type="EC" id="4.2.1.136" evidence="19"/>
<comment type="cofactor">
    <cofactor evidence="17">
        <name>Mg(2+)</name>
        <dbReference type="ChEBI" id="CHEBI:18420"/>
    </cofactor>
</comment>
<evidence type="ECO:0000256" key="6">
    <source>
        <dbReference type="ARBA" id="ARBA00022741"/>
    </source>
</evidence>
<evidence type="ECO:0000256" key="4">
    <source>
        <dbReference type="ARBA" id="ARBA00009524"/>
    </source>
</evidence>
<dbReference type="InterPro" id="IPR017953">
    <property type="entry name" value="Carbohydrate_kinase_pred_CS"/>
</dbReference>
<dbReference type="RefSeq" id="WP_386757064.1">
    <property type="nucleotide sequence ID" value="NZ_JBHRXK010000001.1"/>
</dbReference>
<comment type="caution">
    <text evidence="18">Lacks conserved residue(s) required for the propagation of feature annotation.</text>
</comment>
<sequence length="503" mass="51478">MPHDAAPFTAALYDAAALRSVEARAAQVLGDDYALMRRAGQAAWRELLAHWPQAQRIVVVCGPGNNGGDGYVLARHAQEAGRPVIAVHLPGQAPRSELARRAACDYAASGGAVEVFESGALPVADVLVDALFGIGLARAPDAVSGALIEAINAQSAPVLALDVPSGVDADRGHAHSPAVIAVRTIEFLAAKAGLRTGAALDHAGTVSLATLTQAGDNFTTDVPVRAERLAPIDLSRWLTPRPRDSHKGRNGRVLCIGGDHGSGGAIALCAEATLRSGAGLAEVGTRESHVTALLSRLPEAMAHGVVDAASLQMALERADVIALGPGLGQDAWGRALFERAMASGKPLLLDADALNLLAAHPFALPADAVMTPHPGEAARLLGCTTADVQCDRFAAAHALCERYACVVVLKGAGSIVVAAHETPRVIAAGNPGMAVGGMGDVLSGVISALRAQGLRAFDAASCGALLHAAAGDAAAHEGGERGLLPSDLMPWLRHFANPESVRD</sequence>
<dbReference type="InterPro" id="IPR036652">
    <property type="entry name" value="YjeF_N_dom_sf"/>
</dbReference>
<evidence type="ECO:0000313" key="22">
    <source>
        <dbReference type="EMBL" id="MFC3549776.1"/>
    </source>
</evidence>
<dbReference type="InterPro" id="IPR029056">
    <property type="entry name" value="Ribokinase-like"/>
</dbReference>
<dbReference type="NCBIfam" id="TIGR00196">
    <property type="entry name" value="yjeF_cterm"/>
    <property type="match status" value="1"/>
</dbReference>
<evidence type="ECO:0000256" key="14">
    <source>
        <dbReference type="ARBA" id="ARBA00025153"/>
    </source>
</evidence>
<comment type="similarity">
    <text evidence="4 19">In the C-terminal section; belongs to the NnrD/CARKD family.</text>
</comment>
<evidence type="ECO:0000256" key="13">
    <source>
        <dbReference type="ARBA" id="ARBA00023268"/>
    </source>
</evidence>
<evidence type="ECO:0000256" key="11">
    <source>
        <dbReference type="ARBA" id="ARBA00023235"/>
    </source>
</evidence>
<dbReference type="PANTHER" id="PTHR12592:SF0">
    <property type="entry name" value="ATP-DEPENDENT (S)-NAD(P)H-HYDRATE DEHYDRATASE"/>
    <property type="match status" value="1"/>
</dbReference>
<dbReference type="Proteomes" id="UP001595740">
    <property type="component" value="Unassembled WGS sequence"/>
</dbReference>
<evidence type="ECO:0000256" key="17">
    <source>
        <dbReference type="HAMAP-Rule" id="MF_01965"/>
    </source>
</evidence>
<dbReference type="PROSITE" id="PS01049">
    <property type="entry name" value="YJEF_C_1"/>
    <property type="match status" value="1"/>
</dbReference>
<dbReference type="CDD" id="cd01171">
    <property type="entry name" value="YXKO-related"/>
    <property type="match status" value="1"/>
</dbReference>
<dbReference type="PANTHER" id="PTHR12592">
    <property type="entry name" value="ATP-DEPENDENT (S)-NAD(P)H-HYDRATE DEHYDRATASE FAMILY MEMBER"/>
    <property type="match status" value="1"/>
</dbReference>
<dbReference type="Gene3D" id="3.40.50.10260">
    <property type="entry name" value="YjeF N-terminal domain"/>
    <property type="match status" value="1"/>
</dbReference>
<keyword evidence="11 18" id="KW-0413">Isomerase</keyword>
<dbReference type="SUPFAM" id="SSF53613">
    <property type="entry name" value="Ribokinase-like"/>
    <property type="match status" value="1"/>
</dbReference>
<organism evidence="22 23">
    <name type="scientific">Lysobacter cavernae</name>
    <dbReference type="NCBI Taxonomy" id="1685901"/>
    <lineage>
        <taxon>Bacteria</taxon>
        <taxon>Pseudomonadati</taxon>
        <taxon>Pseudomonadota</taxon>
        <taxon>Gammaproteobacteria</taxon>
        <taxon>Lysobacterales</taxon>
        <taxon>Lysobacteraceae</taxon>
        <taxon>Lysobacter</taxon>
    </lineage>
</organism>
<evidence type="ECO:0000256" key="9">
    <source>
        <dbReference type="ARBA" id="ARBA00022958"/>
    </source>
</evidence>
<keyword evidence="10 17" id="KW-0520">NAD</keyword>
<dbReference type="InterPro" id="IPR004443">
    <property type="entry name" value="YjeF_N_dom"/>
</dbReference>
<dbReference type="NCBIfam" id="TIGR00197">
    <property type="entry name" value="yjeF_nterm"/>
    <property type="match status" value="1"/>
</dbReference>
<comment type="similarity">
    <text evidence="3 19">In the N-terminal section; belongs to the NnrE/AIBP family.</text>
</comment>
<feature type="binding site" evidence="17">
    <location>
        <position position="265"/>
    </location>
    <ligand>
        <name>(6S)-NADPHX</name>
        <dbReference type="ChEBI" id="CHEBI:64076"/>
    </ligand>
</feature>
<comment type="cofactor">
    <cofactor evidence="18 19">
        <name>K(+)</name>
        <dbReference type="ChEBI" id="CHEBI:29103"/>
    </cofactor>
    <text evidence="18 19">Binds 1 potassium ion per subunit.</text>
</comment>
<feature type="binding site" evidence="17">
    <location>
        <position position="326"/>
    </location>
    <ligand>
        <name>(6S)-NADPHX</name>
        <dbReference type="ChEBI" id="CHEBI:64076"/>
    </ligand>
</feature>
<dbReference type="EMBL" id="JBHRXK010000001">
    <property type="protein sequence ID" value="MFC3549776.1"/>
    <property type="molecule type" value="Genomic_DNA"/>
</dbReference>
<dbReference type="PROSITE" id="PS51383">
    <property type="entry name" value="YJEF_C_3"/>
    <property type="match status" value="1"/>
</dbReference>
<keyword evidence="8 17" id="KW-0521">NADP</keyword>
<feature type="binding site" evidence="18">
    <location>
        <begin position="65"/>
        <end position="69"/>
    </location>
    <ligand>
        <name>(6S)-NADPHX</name>
        <dbReference type="ChEBI" id="CHEBI:64076"/>
    </ligand>
</feature>
<comment type="caution">
    <text evidence="22">The sequence shown here is derived from an EMBL/GenBank/DDBJ whole genome shotgun (WGS) entry which is preliminary data.</text>
</comment>
<evidence type="ECO:0000256" key="19">
    <source>
        <dbReference type="PIRNR" id="PIRNR017184"/>
    </source>
</evidence>
<feature type="binding site" evidence="18">
    <location>
        <position position="66"/>
    </location>
    <ligand>
        <name>K(+)</name>
        <dbReference type="ChEBI" id="CHEBI:29103"/>
    </ligand>
</feature>
<evidence type="ECO:0000256" key="2">
    <source>
        <dbReference type="ARBA" id="ARBA00000909"/>
    </source>
</evidence>
<dbReference type="InterPro" id="IPR030677">
    <property type="entry name" value="Nnr"/>
</dbReference>
<feature type="binding site" evidence="18">
    <location>
        <position position="162"/>
    </location>
    <ligand>
        <name>(6S)-NADPHX</name>
        <dbReference type="ChEBI" id="CHEBI:64076"/>
    </ligand>
</feature>